<dbReference type="InterPro" id="IPR050458">
    <property type="entry name" value="LolB"/>
</dbReference>
<organism evidence="2 3">
    <name type="scientific">Nocardiopsis kunsanensis</name>
    <dbReference type="NCBI Taxonomy" id="141693"/>
    <lineage>
        <taxon>Bacteria</taxon>
        <taxon>Bacillati</taxon>
        <taxon>Actinomycetota</taxon>
        <taxon>Actinomycetes</taxon>
        <taxon>Streptosporangiales</taxon>
        <taxon>Nocardiopsidaceae</taxon>
        <taxon>Nocardiopsis</taxon>
    </lineage>
</organism>
<keyword evidence="3" id="KW-1185">Reference proteome</keyword>
<dbReference type="InterPro" id="IPR043737">
    <property type="entry name" value="DUF5682"/>
</dbReference>
<evidence type="ECO:0000256" key="1">
    <source>
        <dbReference type="SAM" id="MobiDB-lite"/>
    </source>
</evidence>
<dbReference type="PANTHER" id="PTHR30634">
    <property type="entry name" value="OUTER MEMBRANE LOLAB LIPOPROTEIN INSERTION APPARATUS"/>
    <property type="match status" value="1"/>
</dbReference>
<dbReference type="Proteomes" id="UP000654947">
    <property type="component" value="Unassembled WGS sequence"/>
</dbReference>
<name>A0A919CH40_9ACTN</name>
<protein>
    <submittedName>
        <fullName evidence="2">Uncharacterized protein</fullName>
    </submittedName>
</protein>
<proteinExistence type="predicted"/>
<feature type="region of interest" description="Disordered" evidence="1">
    <location>
        <begin position="114"/>
        <end position="160"/>
    </location>
</feature>
<gene>
    <name evidence="2" type="ORF">GCM10007147_20080</name>
</gene>
<dbReference type="RefSeq" id="WP_193517809.1">
    <property type="nucleotide sequence ID" value="NZ_BMXL01000008.1"/>
</dbReference>
<sequence length="780" mass="84570">MPAFDTGGVRVLGVRHHGPGSARAVRAELERLRPEAVLIEGPPEADALLHLAGELEPPVALLVHRAGRETGSGTGGWAFWPFASFSPEWVALRYAVDHGVEVRFCDLPAAHTLAEEPGRPDLGAGSPDEVTSDEETPGEREPGEEPPGEEADPEHTRADPLGVLARAAGYDDTERWWDDVVEQRGDGEPSPFPAIQEAMAAVRAEIGPGGVRNQRREAHMRQVLRATLRAGHHRVAVVCGAWHAPAVHETVRHTVKADTALLKGLPRTKVDATWVPWTHGRLATAAGYRAGVSAPGWYHHLFTAPDRPVHRWLTDAARVLRQDEDRAVSSAHVIEGVRLAESLAALRGRPLAGLGEVREALTGVLCEGEETRAALVHGRLALGERMGSVPDTVPMVPLQRDLAAQRRRLRLKAEPFIRDLDLDLRKESHRERGVLLHRLRILDVEWGVPRTPEGSHRGTFREAWRLRWEPEMDVALIEAARWGATVEEAAAARLVDLAGRADLRGVTALTEQCLLAGLDSALPTVLARLTDRAATDGDVTGLMAALPPLARAGRYGDVRRTEGAQLRTVAEGLLRRVCAGLPPALHGLDDDAAAHMATLVDHTHHAVTLLGEEPLRTWTATLAAHAGDDRLPGRVAGRLDRILNDADELDRDTLRRRLARTMSPGIDPARAAAWLEGFLQGSGLILVHDERLLDLIDTWLTGLAPERFASVLPLLRRTFGAFAAPERRQIGTAATRAVPPTGTVSLPLDPERAVPALDSVGALLARAATDRRNSPGRAEV</sequence>
<dbReference type="Pfam" id="PF18934">
    <property type="entry name" value="DUF5682"/>
    <property type="match status" value="1"/>
</dbReference>
<comment type="caution">
    <text evidence="2">The sequence shown here is derived from an EMBL/GenBank/DDBJ whole genome shotgun (WGS) entry which is preliminary data.</text>
</comment>
<accession>A0A919CH40</accession>
<evidence type="ECO:0000313" key="2">
    <source>
        <dbReference type="EMBL" id="GHD24260.1"/>
    </source>
</evidence>
<dbReference type="PANTHER" id="PTHR30634:SF14">
    <property type="match status" value="1"/>
</dbReference>
<evidence type="ECO:0000313" key="3">
    <source>
        <dbReference type="Proteomes" id="UP000654947"/>
    </source>
</evidence>
<reference evidence="2 3" key="1">
    <citation type="journal article" date="2014" name="Int. J. Syst. Evol. Microbiol.">
        <title>Complete genome sequence of Corynebacterium casei LMG S-19264T (=DSM 44701T), isolated from a smear-ripened cheese.</title>
        <authorList>
            <consortium name="US DOE Joint Genome Institute (JGI-PGF)"/>
            <person name="Walter F."/>
            <person name="Albersmeier A."/>
            <person name="Kalinowski J."/>
            <person name="Ruckert C."/>
        </authorList>
    </citation>
    <scope>NUCLEOTIDE SEQUENCE [LARGE SCALE GENOMIC DNA]</scope>
    <source>
        <strain evidence="2 3">KCTC 19473</strain>
    </source>
</reference>
<dbReference type="AlphaFoldDB" id="A0A919CH40"/>
<dbReference type="EMBL" id="BMXL01000008">
    <property type="protein sequence ID" value="GHD24260.1"/>
    <property type="molecule type" value="Genomic_DNA"/>
</dbReference>